<proteinExistence type="predicted"/>
<dbReference type="AlphaFoldDB" id="A0AA36D2X2"/>
<dbReference type="Pfam" id="PF00013">
    <property type="entry name" value="KH_1"/>
    <property type="match status" value="1"/>
</dbReference>
<dbReference type="SUPFAM" id="SSF54791">
    <property type="entry name" value="Eukaryotic type KH-domain (KH-domain type I)"/>
    <property type="match status" value="1"/>
</dbReference>
<evidence type="ECO:0000256" key="1">
    <source>
        <dbReference type="PROSITE-ProRule" id="PRU00117"/>
    </source>
</evidence>
<gene>
    <name evidence="3" type="ORF">MSPICULIGERA_LOCUS17172</name>
</gene>
<dbReference type="Gene3D" id="3.30.310.210">
    <property type="match status" value="1"/>
</dbReference>
<keyword evidence="1" id="KW-0694">RNA-binding</keyword>
<reference evidence="3" key="1">
    <citation type="submission" date="2023-06" db="EMBL/GenBank/DDBJ databases">
        <authorList>
            <person name="Delattre M."/>
        </authorList>
    </citation>
    <scope>NUCLEOTIDE SEQUENCE</scope>
    <source>
        <strain evidence="3">AF72</strain>
    </source>
</reference>
<evidence type="ECO:0000313" key="4">
    <source>
        <dbReference type="Proteomes" id="UP001177023"/>
    </source>
</evidence>
<dbReference type="EMBL" id="CATQJA010002655">
    <property type="protein sequence ID" value="CAJ0578934.1"/>
    <property type="molecule type" value="Genomic_DNA"/>
</dbReference>
<name>A0AA36D2X2_9BILA</name>
<dbReference type="CDD" id="cd00105">
    <property type="entry name" value="KH-I"/>
    <property type="match status" value="1"/>
</dbReference>
<comment type="caution">
    <text evidence="3">The sequence shown here is derived from an EMBL/GenBank/DDBJ whole genome shotgun (WGS) entry which is preliminary data.</text>
</comment>
<dbReference type="GO" id="GO:0003723">
    <property type="term" value="F:RNA binding"/>
    <property type="evidence" value="ECO:0007669"/>
    <property type="project" value="UniProtKB-UniRule"/>
</dbReference>
<keyword evidence="4" id="KW-1185">Reference proteome</keyword>
<dbReference type="PROSITE" id="PS50084">
    <property type="entry name" value="KH_TYPE_1"/>
    <property type="match status" value="1"/>
</dbReference>
<dbReference type="InterPro" id="IPR004087">
    <property type="entry name" value="KH_dom"/>
</dbReference>
<feature type="domain" description="K Homology" evidence="2">
    <location>
        <begin position="5"/>
        <end position="78"/>
    </location>
</feature>
<evidence type="ECO:0000313" key="3">
    <source>
        <dbReference type="EMBL" id="CAJ0578934.1"/>
    </source>
</evidence>
<dbReference type="InterPro" id="IPR004088">
    <property type="entry name" value="KH_dom_type_1"/>
</dbReference>
<dbReference type="SMART" id="SM00322">
    <property type="entry name" value="KH"/>
    <property type="match status" value="1"/>
</dbReference>
<dbReference type="Proteomes" id="UP001177023">
    <property type="component" value="Unassembled WGS sequence"/>
</dbReference>
<accession>A0AA36D2X2</accession>
<sequence>MPTEPMTSLKLRIPTQKVGYLIGYHGETIRRITREFGLQQIYVEKHDCPDAPEMREVTLYGPAAAIERATPQVIEITSERSLVWMKLSTEGAGPSLDTIKDIMARTYAQIDLSRDEQDGKVLCKIIGSWQAIADTRRELELLCAEAPPAPPRCQ</sequence>
<dbReference type="InterPro" id="IPR036612">
    <property type="entry name" value="KH_dom_type_1_sf"/>
</dbReference>
<evidence type="ECO:0000259" key="2">
    <source>
        <dbReference type="SMART" id="SM00322"/>
    </source>
</evidence>
<feature type="non-terminal residue" evidence="3">
    <location>
        <position position="154"/>
    </location>
</feature>
<protein>
    <recommendedName>
        <fullName evidence="2">K Homology domain-containing protein</fullName>
    </recommendedName>
</protein>
<organism evidence="3 4">
    <name type="scientific">Mesorhabditis spiculigera</name>
    <dbReference type="NCBI Taxonomy" id="96644"/>
    <lineage>
        <taxon>Eukaryota</taxon>
        <taxon>Metazoa</taxon>
        <taxon>Ecdysozoa</taxon>
        <taxon>Nematoda</taxon>
        <taxon>Chromadorea</taxon>
        <taxon>Rhabditida</taxon>
        <taxon>Rhabditina</taxon>
        <taxon>Rhabditomorpha</taxon>
        <taxon>Rhabditoidea</taxon>
        <taxon>Rhabditidae</taxon>
        <taxon>Mesorhabditinae</taxon>
        <taxon>Mesorhabditis</taxon>
    </lineage>
</organism>